<dbReference type="PANTHER" id="PTHR13748">
    <property type="entry name" value="COBW-RELATED"/>
    <property type="match status" value="1"/>
</dbReference>
<dbReference type="RefSeq" id="WP_184523398.1">
    <property type="nucleotide sequence ID" value="NZ_JACHGK010000002.1"/>
</dbReference>
<dbReference type="EMBL" id="JACHGK010000002">
    <property type="protein sequence ID" value="MBB6444389.1"/>
    <property type="molecule type" value="Genomic_DNA"/>
</dbReference>
<dbReference type="Pfam" id="PF07683">
    <property type="entry name" value="CobW_C"/>
    <property type="match status" value="1"/>
</dbReference>
<dbReference type="InterPro" id="IPR027417">
    <property type="entry name" value="P-loop_NTPase"/>
</dbReference>
<organism evidence="3 4">
    <name type="scientific">Bacillus benzoevorans</name>
    <dbReference type="NCBI Taxonomy" id="1456"/>
    <lineage>
        <taxon>Bacteria</taxon>
        <taxon>Bacillati</taxon>
        <taxon>Bacillota</taxon>
        <taxon>Bacilli</taxon>
        <taxon>Bacillales</taxon>
        <taxon>Bacillaceae</taxon>
        <taxon>Bacillus</taxon>
    </lineage>
</organism>
<feature type="domain" description="CobW C-terminal" evidence="2">
    <location>
        <begin position="184"/>
        <end position="268"/>
    </location>
</feature>
<dbReference type="InterPro" id="IPR011629">
    <property type="entry name" value="CobW-like_C"/>
</dbReference>
<evidence type="ECO:0000313" key="4">
    <source>
        <dbReference type="Proteomes" id="UP000531594"/>
    </source>
</evidence>
<dbReference type="SUPFAM" id="SSF90002">
    <property type="entry name" value="Hypothetical protein YjiA, C-terminal domain"/>
    <property type="match status" value="1"/>
</dbReference>
<dbReference type="Pfam" id="PF02492">
    <property type="entry name" value="cobW"/>
    <property type="match status" value="1"/>
</dbReference>
<gene>
    <name evidence="3" type="ORF">HNR53_000997</name>
</gene>
<proteinExistence type="predicted"/>
<accession>A0A7X0LVL1</accession>
<feature type="domain" description="CobW/HypB/UreG nucleotide-binding" evidence="1">
    <location>
        <begin position="5"/>
        <end position="128"/>
    </location>
</feature>
<evidence type="ECO:0000259" key="1">
    <source>
        <dbReference type="Pfam" id="PF02492"/>
    </source>
</evidence>
<dbReference type="Gene3D" id="3.40.50.300">
    <property type="entry name" value="P-loop containing nucleotide triphosphate hydrolases"/>
    <property type="match status" value="1"/>
</dbReference>
<dbReference type="AlphaFoldDB" id="A0A7X0LVL1"/>
<sequence length="275" mass="30458">MTTNITIISGFLGAGKTAFLKKVIPHLKGKKVLIENEFGQIGIDGEIIDDGLPIKEINAGCICCSVVVDFKQAIEELTNEFRPDHILIEPSGVGGLSDILRVCKKVCEGSPHDMRVNHLITIDAAAVVAKISTMNEAAVILAEEWFSYKGSELADILEGNQTYMPEINMEVTQSIPANKAFRSLAISEVRNFSEKEMDGLGSFLKKSVNGYILRAKGIVQLDTQCWVSFHFTPQHYSWEVIHEQKEARVAVIGNRLNEQAVTEMFAAIVKEVEYE</sequence>
<evidence type="ECO:0000259" key="2">
    <source>
        <dbReference type="Pfam" id="PF07683"/>
    </source>
</evidence>
<dbReference type="SUPFAM" id="SSF52540">
    <property type="entry name" value="P-loop containing nucleoside triphosphate hydrolases"/>
    <property type="match status" value="1"/>
</dbReference>
<dbReference type="InterPro" id="IPR003495">
    <property type="entry name" value="CobW/HypB/UreG_nucleotide-bd"/>
</dbReference>
<keyword evidence="4" id="KW-1185">Reference proteome</keyword>
<dbReference type="PANTHER" id="PTHR13748:SF62">
    <property type="entry name" value="COBW DOMAIN-CONTAINING PROTEIN"/>
    <property type="match status" value="1"/>
</dbReference>
<protein>
    <submittedName>
        <fullName evidence="3">G3E family GTPase</fullName>
    </submittedName>
</protein>
<comment type="caution">
    <text evidence="3">The sequence shown here is derived from an EMBL/GenBank/DDBJ whole genome shotgun (WGS) entry which is preliminary data.</text>
</comment>
<name>A0A7X0LVL1_9BACI</name>
<reference evidence="3 4" key="1">
    <citation type="submission" date="2020-08" db="EMBL/GenBank/DDBJ databases">
        <title>Genomic Encyclopedia of Type Strains, Phase IV (KMG-IV): sequencing the most valuable type-strain genomes for metagenomic binning, comparative biology and taxonomic classification.</title>
        <authorList>
            <person name="Goeker M."/>
        </authorList>
    </citation>
    <scope>NUCLEOTIDE SEQUENCE [LARGE SCALE GENOMIC DNA]</scope>
    <source>
        <strain evidence="3 4">DSM 5391</strain>
    </source>
</reference>
<dbReference type="GO" id="GO:0005737">
    <property type="term" value="C:cytoplasm"/>
    <property type="evidence" value="ECO:0007669"/>
    <property type="project" value="TreeGrafter"/>
</dbReference>
<dbReference type="Proteomes" id="UP000531594">
    <property type="component" value="Unassembled WGS sequence"/>
</dbReference>
<dbReference type="InterPro" id="IPR051316">
    <property type="entry name" value="Zinc-reg_GTPase_activator"/>
</dbReference>
<evidence type="ECO:0000313" key="3">
    <source>
        <dbReference type="EMBL" id="MBB6444389.1"/>
    </source>
</evidence>